<evidence type="ECO:0000313" key="3">
    <source>
        <dbReference type="Proteomes" id="UP000265520"/>
    </source>
</evidence>
<dbReference type="Gene3D" id="3.10.20.310">
    <property type="entry name" value="membrane protein fhac"/>
    <property type="match status" value="1"/>
</dbReference>
<dbReference type="InterPro" id="IPR039910">
    <property type="entry name" value="D15-like"/>
</dbReference>
<sequence>SGYFCSCVPVAVDTRDGIRLVFQVEPNQEFQGLVCEGANVIPAKFLENSFRDGYGKVINLRRLDEAISSINNWYMERGLFAMVSAVEILSGGILRLQVSEAEVNNISIRFLDRKTGETTIGKTKPETILRQITTKKGQ</sequence>
<dbReference type="PANTHER" id="PTHR12815">
    <property type="entry name" value="SORTING AND ASSEMBLY MACHINERY SAMM50 PROTEIN FAMILY MEMBER"/>
    <property type="match status" value="1"/>
</dbReference>
<keyword evidence="2" id="KW-0261">Viral envelope protein</keyword>
<comment type="caution">
    <text evidence="2">The sequence shown here is derived from an EMBL/GenBank/DDBJ whole genome shotgun (WGS) entry which is preliminary data.</text>
</comment>
<accession>A0A392MS39</accession>
<feature type="non-terminal residue" evidence="2">
    <location>
        <position position="1"/>
    </location>
</feature>
<feature type="domain" description="Polypeptide-transport-associated ShlB-type" evidence="1">
    <location>
        <begin position="32"/>
        <end position="100"/>
    </location>
</feature>
<keyword evidence="3" id="KW-1185">Reference proteome</keyword>
<dbReference type="InterPro" id="IPR013686">
    <property type="entry name" value="Polypept-transport_assoc_ShlB"/>
</dbReference>
<evidence type="ECO:0000259" key="1">
    <source>
        <dbReference type="Pfam" id="PF08479"/>
    </source>
</evidence>
<dbReference type="Pfam" id="PF08479">
    <property type="entry name" value="POTRA_2"/>
    <property type="match status" value="1"/>
</dbReference>
<dbReference type="EMBL" id="LXQA010017052">
    <property type="protein sequence ID" value="MCH89855.1"/>
    <property type="molecule type" value="Genomic_DNA"/>
</dbReference>
<evidence type="ECO:0000313" key="2">
    <source>
        <dbReference type="EMBL" id="MCH89855.1"/>
    </source>
</evidence>
<feature type="non-terminal residue" evidence="2">
    <location>
        <position position="138"/>
    </location>
</feature>
<dbReference type="GO" id="GO:0009658">
    <property type="term" value="P:chloroplast organization"/>
    <property type="evidence" value="ECO:0007669"/>
    <property type="project" value="TreeGrafter"/>
</dbReference>
<dbReference type="GO" id="GO:0016020">
    <property type="term" value="C:membrane"/>
    <property type="evidence" value="ECO:0007669"/>
    <property type="project" value="TreeGrafter"/>
</dbReference>
<dbReference type="AlphaFoldDB" id="A0A392MS39"/>
<keyword evidence="2" id="KW-0946">Virion</keyword>
<proteinExistence type="predicted"/>
<dbReference type="GO" id="GO:0009793">
    <property type="term" value="P:embryo development ending in seed dormancy"/>
    <property type="evidence" value="ECO:0007669"/>
    <property type="project" value="TreeGrafter"/>
</dbReference>
<dbReference type="FunFam" id="3.10.20.310:FF:000014">
    <property type="entry name" value="Outer envelope protein 80, chloroplastic"/>
    <property type="match status" value="1"/>
</dbReference>
<name>A0A392MS39_9FABA</name>
<organism evidence="2 3">
    <name type="scientific">Trifolium medium</name>
    <dbReference type="NCBI Taxonomy" id="97028"/>
    <lineage>
        <taxon>Eukaryota</taxon>
        <taxon>Viridiplantae</taxon>
        <taxon>Streptophyta</taxon>
        <taxon>Embryophyta</taxon>
        <taxon>Tracheophyta</taxon>
        <taxon>Spermatophyta</taxon>
        <taxon>Magnoliopsida</taxon>
        <taxon>eudicotyledons</taxon>
        <taxon>Gunneridae</taxon>
        <taxon>Pentapetalae</taxon>
        <taxon>rosids</taxon>
        <taxon>fabids</taxon>
        <taxon>Fabales</taxon>
        <taxon>Fabaceae</taxon>
        <taxon>Papilionoideae</taxon>
        <taxon>50 kb inversion clade</taxon>
        <taxon>NPAAA clade</taxon>
        <taxon>Hologalegina</taxon>
        <taxon>IRL clade</taxon>
        <taxon>Trifolieae</taxon>
        <taxon>Trifolium</taxon>
    </lineage>
</organism>
<protein>
    <submittedName>
        <fullName evidence="2">Outer envelope protein 80 chloroplastic-like</fullName>
    </submittedName>
</protein>
<dbReference type="Proteomes" id="UP000265520">
    <property type="component" value="Unassembled WGS sequence"/>
</dbReference>
<gene>
    <name evidence="2" type="ORF">A2U01_0010758</name>
</gene>
<reference evidence="2 3" key="1">
    <citation type="journal article" date="2018" name="Front. Plant Sci.">
        <title>Red Clover (Trifolium pratense) and Zigzag Clover (T. medium) - A Picture of Genomic Similarities and Differences.</title>
        <authorList>
            <person name="Dluhosova J."/>
            <person name="Istvanek J."/>
            <person name="Nedelnik J."/>
            <person name="Repkova J."/>
        </authorList>
    </citation>
    <scope>NUCLEOTIDE SEQUENCE [LARGE SCALE GENOMIC DNA]</scope>
    <source>
        <strain evidence="3">cv. 10/8</strain>
        <tissue evidence="2">Leaf</tissue>
    </source>
</reference>
<dbReference type="PANTHER" id="PTHR12815:SF32">
    <property type="entry name" value="OUTER ENVELOPE PROTEIN 80, CHLOROPLASTIC"/>
    <property type="match status" value="1"/>
</dbReference>